<accession>A0A0U5FFN2</accession>
<dbReference type="EMBL" id="CCXZ01000114">
    <property type="protein sequence ID" value="CEG15893.1"/>
    <property type="molecule type" value="Genomic_DNA"/>
</dbReference>
<reference evidence="1 2" key="1">
    <citation type="submission" date="2014-09" db="EMBL/GenBank/DDBJ databases">
        <authorList>
            <person name="Regsiter A."/>
        </authorList>
    </citation>
    <scope>NUCLEOTIDE SEQUENCE [LARGE SCALE GENOMIC DNA]</scope>
</reference>
<gene>
    <name evidence="1" type="ORF">XAC3562_220046</name>
</gene>
<organism evidence="1 2">
    <name type="scientific">Xanthomonas citri pv. citri</name>
    <dbReference type="NCBI Taxonomy" id="611301"/>
    <lineage>
        <taxon>Bacteria</taxon>
        <taxon>Pseudomonadati</taxon>
        <taxon>Pseudomonadota</taxon>
        <taxon>Gammaproteobacteria</taxon>
        <taxon>Lysobacterales</taxon>
        <taxon>Lysobacteraceae</taxon>
        <taxon>Xanthomonas</taxon>
    </lineage>
</organism>
<dbReference type="AlphaFoldDB" id="A0A0U5FFN2"/>
<proteinExistence type="predicted"/>
<evidence type="ECO:0000313" key="1">
    <source>
        <dbReference type="EMBL" id="CEG15893.1"/>
    </source>
</evidence>
<name>A0A0U5FFN2_XANCI</name>
<keyword evidence="2" id="KW-1185">Reference proteome</keyword>
<dbReference type="Proteomes" id="UP000052230">
    <property type="component" value="Unassembled WGS sequence"/>
</dbReference>
<protein>
    <submittedName>
        <fullName evidence="1">Uncharacterized protein</fullName>
    </submittedName>
</protein>
<comment type="caution">
    <text evidence="1">The sequence shown here is derived from an EMBL/GenBank/DDBJ whole genome shotgun (WGS) entry which is preliminary data.</text>
</comment>
<sequence length="139" mass="15239">MVRWCRVEGVDTASVHGRATIRSRRTAMRLLLSDADARAVAERLGTDVATLHADLCRQSRRKLRSISIICLVVVLVIAAFAVLSGSGIDLSTISNFLSERFHGWSASLSSSHFAHHLRTCLVFIADCSAGGSRWRDSGW</sequence>
<evidence type="ECO:0000313" key="2">
    <source>
        <dbReference type="Proteomes" id="UP000052230"/>
    </source>
</evidence>